<dbReference type="RefSeq" id="WP_269580282.1">
    <property type="nucleotide sequence ID" value="NZ_CP114589.1"/>
</dbReference>
<dbReference type="InterPro" id="IPR045508">
    <property type="entry name" value="DUF6482"/>
</dbReference>
<organism evidence="1 2">
    <name type="scientific">Salinivibrio kushneri</name>
    <dbReference type="NCBI Taxonomy" id="1908198"/>
    <lineage>
        <taxon>Bacteria</taxon>
        <taxon>Pseudomonadati</taxon>
        <taxon>Pseudomonadota</taxon>
        <taxon>Gammaproteobacteria</taxon>
        <taxon>Vibrionales</taxon>
        <taxon>Vibrionaceae</taxon>
        <taxon>Salinivibrio</taxon>
    </lineage>
</organism>
<accession>A0AA47KNS2</accession>
<sequence length="101" mass="11678">MNLQLSELINYDNIDKIQIRGIDGMLYQAIAFLRHGDMVEQKLIYQGDKPYLSRCLLAVKDDFEWVNAAQYVLVTDTAYDEMIGLGTEKPLSTLEQPLHWK</sequence>
<dbReference type="EMBL" id="CP114589">
    <property type="protein sequence ID" value="WBA10254.1"/>
    <property type="molecule type" value="Genomic_DNA"/>
</dbReference>
<gene>
    <name evidence="1" type="ORF">N8M53_15725</name>
</gene>
<dbReference type="AlphaFoldDB" id="A0AA47KNS2"/>
<dbReference type="Pfam" id="PF20090">
    <property type="entry name" value="DUF6482"/>
    <property type="match status" value="1"/>
</dbReference>
<proteinExistence type="predicted"/>
<reference evidence="1" key="1">
    <citation type="submission" date="2022-09" db="EMBL/GenBank/DDBJ databases">
        <authorList>
            <person name="Li Z.-J."/>
        </authorList>
    </citation>
    <scope>NUCLEOTIDE SEQUENCE</scope>
    <source>
        <strain evidence="1">TGB11</strain>
        <plasmid evidence="1">unnamed</plasmid>
    </source>
</reference>
<evidence type="ECO:0000313" key="2">
    <source>
        <dbReference type="Proteomes" id="UP001164748"/>
    </source>
</evidence>
<geneLocation type="plasmid" evidence="1 2">
    <name>unnamed</name>
</geneLocation>
<name>A0AA47KNS2_9GAMM</name>
<dbReference type="Proteomes" id="UP001164748">
    <property type="component" value="Plasmid unnamed"/>
</dbReference>
<evidence type="ECO:0000313" key="1">
    <source>
        <dbReference type="EMBL" id="WBA10254.1"/>
    </source>
</evidence>
<protein>
    <submittedName>
        <fullName evidence="1">DUF6482 family protein</fullName>
    </submittedName>
</protein>
<keyword evidence="1" id="KW-0614">Plasmid</keyword>